<protein>
    <submittedName>
        <fullName evidence="1">N-acylneuraminate cytidylyltransferase</fullName>
    </submittedName>
</protein>
<keyword evidence="1" id="KW-0808">Transferase</keyword>
<dbReference type="InParanoid" id="A0A6P7GTM2"/>
<reference evidence="1" key="1">
    <citation type="submission" date="2025-08" db="UniProtKB">
        <authorList>
            <consortium name="RefSeq"/>
        </authorList>
    </citation>
    <scope>IDENTIFICATION</scope>
    <source>
        <tissue evidence="1">Whole insect</tissue>
    </source>
</reference>
<dbReference type="RefSeq" id="XP_028152844.1">
    <property type="nucleotide sequence ID" value="XM_028297043.1"/>
</dbReference>
<dbReference type="GO" id="GO:0008781">
    <property type="term" value="F:N-acylneuraminate cytidylyltransferase activity"/>
    <property type="evidence" value="ECO:0007669"/>
    <property type="project" value="TreeGrafter"/>
</dbReference>
<dbReference type="Gene3D" id="3.90.550.10">
    <property type="entry name" value="Spore Coat Polysaccharide Biosynthesis Protein SpsA, Chain A"/>
    <property type="match status" value="1"/>
</dbReference>
<name>A0A6P7GTM2_DIAVI</name>
<dbReference type="InterPro" id="IPR029044">
    <property type="entry name" value="Nucleotide-diphossugar_trans"/>
</dbReference>
<gene>
    <name evidence="1" type="primary">LOC114346274</name>
</gene>
<dbReference type="PANTHER" id="PTHR21485">
    <property type="entry name" value="HAD SUPERFAMILY MEMBERS CMAS AND KDSC"/>
    <property type="match status" value="1"/>
</dbReference>
<dbReference type="Pfam" id="PF02348">
    <property type="entry name" value="CTP_transf_3"/>
    <property type="match status" value="1"/>
</dbReference>
<dbReference type="PANTHER" id="PTHR21485:SF3">
    <property type="entry name" value="N-ACYLNEURAMINATE CYTIDYLYLTRANSFERASE"/>
    <property type="match status" value="1"/>
</dbReference>
<keyword evidence="1" id="KW-0548">Nucleotidyltransferase</keyword>
<sequence>NPLKSNSSRHLALLILARGGSKGIELKNIAKVGGVPLLKLSLEQIKKLNFVDSVWVSTNHVKIFEQAEIENVNIHWRSAESASDTATSLQGISEFLEHHLNVDIIGLIQCTSPFIKAEYIQAAINYMRFGSECVFSVTRSHKLIWREKNDKILPFNFDPKDRPRRQNWNGDLVENGMFYFMTRKLIHNGILQSRNDTDSDRVVDDEDREL</sequence>
<dbReference type="FunCoup" id="A0A6P7GTM2">
    <property type="interactions" value="89"/>
</dbReference>
<dbReference type="AlphaFoldDB" id="A0A6P7GTM2"/>
<proteinExistence type="predicted"/>
<dbReference type="InterPro" id="IPR003329">
    <property type="entry name" value="Cytidylyl_trans"/>
</dbReference>
<dbReference type="InterPro" id="IPR050793">
    <property type="entry name" value="CMP-NeuNAc_synthase"/>
</dbReference>
<feature type="non-terminal residue" evidence="1">
    <location>
        <position position="1"/>
    </location>
</feature>
<organism evidence="1">
    <name type="scientific">Diabrotica virgifera virgifera</name>
    <name type="common">western corn rootworm</name>
    <dbReference type="NCBI Taxonomy" id="50390"/>
    <lineage>
        <taxon>Eukaryota</taxon>
        <taxon>Metazoa</taxon>
        <taxon>Ecdysozoa</taxon>
        <taxon>Arthropoda</taxon>
        <taxon>Hexapoda</taxon>
        <taxon>Insecta</taxon>
        <taxon>Pterygota</taxon>
        <taxon>Neoptera</taxon>
        <taxon>Endopterygota</taxon>
        <taxon>Coleoptera</taxon>
        <taxon>Polyphaga</taxon>
        <taxon>Cucujiformia</taxon>
        <taxon>Chrysomeloidea</taxon>
        <taxon>Chrysomelidae</taxon>
        <taxon>Galerucinae</taxon>
        <taxon>Diabroticina</taxon>
        <taxon>Diabroticites</taxon>
        <taxon>Diabrotica</taxon>
    </lineage>
</organism>
<evidence type="ECO:0000313" key="1">
    <source>
        <dbReference type="RefSeq" id="XP_028152844.1"/>
    </source>
</evidence>
<dbReference type="CDD" id="cd02513">
    <property type="entry name" value="CMP-NeuAc_Synthase"/>
    <property type="match status" value="1"/>
</dbReference>
<accession>A0A6P7GTM2</accession>
<dbReference type="SUPFAM" id="SSF53448">
    <property type="entry name" value="Nucleotide-diphospho-sugar transferases"/>
    <property type="match status" value="1"/>
</dbReference>